<dbReference type="EMBL" id="JADNYJ010000429">
    <property type="protein sequence ID" value="KAF8869525.1"/>
    <property type="molecule type" value="Genomic_DNA"/>
</dbReference>
<dbReference type="OrthoDB" id="3149508at2759"/>
<dbReference type="InterPro" id="IPR041457">
    <property type="entry name" value="CxC2_KDZ-assoc"/>
</dbReference>
<sequence length="226" mass="25423">MTTCTSGYLVDQSTSKLSWKWQLQLLRMQSVSLAKAPQVNGAVETVWALNCYVAYVAGTGMLCSFTIVWNDGMVDTITPEPYGKLRWEQPLEGYNLGPNPPTTFEDSFYATAFEEVGPDAEDEGNEEEDSLEDLKNSQTNLVLQPSSRDQSGNPFIAIIDVSGVHHLPVVHCTCRRAEDDILFLEMGLFPASFDRIRTVFTFNVLTDFRLSNLECKTSAYQYYQKL</sequence>
<evidence type="ECO:0000313" key="3">
    <source>
        <dbReference type="Proteomes" id="UP000724874"/>
    </source>
</evidence>
<dbReference type="AlphaFoldDB" id="A0A9P5N975"/>
<evidence type="ECO:0000259" key="1">
    <source>
        <dbReference type="Pfam" id="PF18803"/>
    </source>
</evidence>
<dbReference type="Proteomes" id="UP000724874">
    <property type="component" value="Unassembled WGS sequence"/>
</dbReference>
<evidence type="ECO:0000313" key="2">
    <source>
        <dbReference type="EMBL" id="KAF8869525.1"/>
    </source>
</evidence>
<gene>
    <name evidence="2" type="ORF">CPB84DRAFT_1755003</name>
</gene>
<organism evidence="2 3">
    <name type="scientific">Gymnopilus junonius</name>
    <name type="common">Spectacular rustgill mushroom</name>
    <name type="synonym">Gymnopilus spectabilis subsp. junonius</name>
    <dbReference type="NCBI Taxonomy" id="109634"/>
    <lineage>
        <taxon>Eukaryota</taxon>
        <taxon>Fungi</taxon>
        <taxon>Dikarya</taxon>
        <taxon>Basidiomycota</taxon>
        <taxon>Agaricomycotina</taxon>
        <taxon>Agaricomycetes</taxon>
        <taxon>Agaricomycetidae</taxon>
        <taxon>Agaricales</taxon>
        <taxon>Agaricineae</taxon>
        <taxon>Hymenogastraceae</taxon>
        <taxon>Gymnopilus</taxon>
    </lineage>
</organism>
<accession>A0A9P5N975</accession>
<name>A0A9P5N975_GYMJU</name>
<reference evidence="2" key="1">
    <citation type="submission" date="2020-11" db="EMBL/GenBank/DDBJ databases">
        <authorList>
            <consortium name="DOE Joint Genome Institute"/>
            <person name="Ahrendt S."/>
            <person name="Riley R."/>
            <person name="Andreopoulos W."/>
            <person name="LaButti K."/>
            <person name="Pangilinan J."/>
            <person name="Ruiz-duenas F.J."/>
            <person name="Barrasa J.M."/>
            <person name="Sanchez-Garcia M."/>
            <person name="Camarero S."/>
            <person name="Miyauchi S."/>
            <person name="Serrano A."/>
            <person name="Linde D."/>
            <person name="Babiker R."/>
            <person name="Drula E."/>
            <person name="Ayuso-Fernandez I."/>
            <person name="Pacheco R."/>
            <person name="Padilla G."/>
            <person name="Ferreira P."/>
            <person name="Barriuso J."/>
            <person name="Kellner H."/>
            <person name="Castanera R."/>
            <person name="Alfaro M."/>
            <person name="Ramirez L."/>
            <person name="Pisabarro A.G."/>
            <person name="Kuo A."/>
            <person name="Tritt A."/>
            <person name="Lipzen A."/>
            <person name="He G."/>
            <person name="Yan M."/>
            <person name="Ng V."/>
            <person name="Cullen D."/>
            <person name="Martin F."/>
            <person name="Rosso M.-N."/>
            <person name="Henrissat B."/>
            <person name="Hibbett D."/>
            <person name="Martinez A.T."/>
            <person name="Grigoriev I.V."/>
        </authorList>
    </citation>
    <scope>NUCLEOTIDE SEQUENCE</scope>
    <source>
        <strain evidence="2">AH 44721</strain>
    </source>
</reference>
<dbReference type="Pfam" id="PF18803">
    <property type="entry name" value="CxC2"/>
    <property type="match status" value="1"/>
</dbReference>
<proteinExistence type="predicted"/>
<feature type="domain" description="CxC2-like cysteine cluster KDZ transposase-associated" evidence="1">
    <location>
        <begin position="152"/>
        <end position="226"/>
    </location>
</feature>
<comment type="caution">
    <text evidence="2">The sequence shown here is derived from an EMBL/GenBank/DDBJ whole genome shotgun (WGS) entry which is preliminary data.</text>
</comment>
<keyword evidence="3" id="KW-1185">Reference proteome</keyword>
<protein>
    <recommendedName>
        <fullName evidence="1">CxC2-like cysteine cluster KDZ transposase-associated domain-containing protein</fullName>
    </recommendedName>
</protein>